<dbReference type="AlphaFoldDB" id="A0A9P8C195"/>
<evidence type="ECO:0000313" key="2">
    <source>
        <dbReference type="EMBL" id="KAG9228901.1"/>
    </source>
</evidence>
<organism evidence="2 3">
    <name type="scientific">Amylocarpus encephaloides</name>
    <dbReference type="NCBI Taxonomy" id="45428"/>
    <lineage>
        <taxon>Eukaryota</taxon>
        <taxon>Fungi</taxon>
        <taxon>Dikarya</taxon>
        <taxon>Ascomycota</taxon>
        <taxon>Pezizomycotina</taxon>
        <taxon>Leotiomycetes</taxon>
        <taxon>Helotiales</taxon>
        <taxon>Helotiales incertae sedis</taxon>
        <taxon>Amylocarpus</taxon>
    </lineage>
</organism>
<dbReference type="Gene3D" id="3.90.950.20">
    <property type="entry name" value="CinA-like"/>
    <property type="match status" value="1"/>
</dbReference>
<accession>A0A9P8C195</accession>
<dbReference type="Proteomes" id="UP000824998">
    <property type="component" value="Unassembled WGS sequence"/>
</dbReference>
<dbReference type="InterPro" id="IPR036653">
    <property type="entry name" value="CinA-like_C"/>
</dbReference>
<dbReference type="Pfam" id="PF02464">
    <property type="entry name" value="CinA"/>
    <property type="match status" value="1"/>
</dbReference>
<dbReference type="SUPFAM" id="SSF142433">
    <property type="entry name" value="CinA-like"/>
    <property type="match status" value="1"/>
</dbReference>
<gene>
    <name evidence="2" type="ORF">BJ875DRAFT_476329</name>
</gene>
<protein>
    <submittedName>
        <fullName evidence="2">Competence-damaged protein-domain-containing protein</fullName>
    </submittedName>
</protein>
<sequence>MASSTGPQYIARCAQVTDTVFSNASEVVALLKKRGESLGAAESLSGGGLMAAITSISGASAVFRGGVVSYATPLKEELLKVKPELIAAHGVIHAEVSRQMAEGARTITTFNELPTTWGIGTTGVAGPASQDDKPVGMVFIGIASPKRSKGFGPFLFPGNREQIREATVIEALALLWKELRKEPGIELEEDEFTAAS</sequence>
<proteinExistence type="predicted"/>
<dbReference type="EMBL" id="MU251844">
    <property type="protein sequence ID" value="KAG9228901.1"/>
    <property type="molecule type" value="Genomic_DNA"/>
</dbReference>
<evidence type="ECO:0000259" key="1">
    <source>
        <dbReference type="Pfam" id="PF02464"/>
    </source>
</evidence>
<dbReference type="InterPro" id="IPR008136">
    <property type="entry name" value="CinA_C"/>
</dbReference>
<dbReference type="NCBIfam" id="TIGR00199">
    <property type="entry name" value="PncC_domain"/>
    <property type="match status" value="1"/>
</dbReference>
<feature type="domain" description="CinA C-terminal" evidence="1">
    <location>
        <begin position="24"/>
        <end position="178"/>
    </location>
</feature>
<keyword evidence="3" id="KW-1185">Reference proteome</keyword>
<reference evidence="2" key="1">
    <citation type="journal article" date="2021" name="IMA Fungus">
        <title>Genomic characterization of three marine fungi, including Emericellopsis atlantica sp. nov. with signatures of a generalist lifestyle and marine biomass degradation.</title>
        <authorList>
            <person name="Hagestad O.C."/>
            <person name="Hou L."/>
            <person name="Andersen J.H."/>
            <person name="Hansen E.H."/>
            <person name="Altermark B."/>
            <person name="Li C."/>
            <person name="Kuhnert E."/>
            <person name="Cox R.J."/>
            <person name="Crous P.W."/>
            <person name="Spatafora J.W."/>
            <person name="Lail K."/>
            <person name="Amirebrahimi M."/>
            <person name="Lipzen A."/>
            <person name="Pangilinan J."/>
            <person name="Andreopoulos W."/>
            <person name="Hayes R.D."/>
            <person name="Ng V."/>
            <person name="Grigoriev I.V."/>
            <person name="Jackson S.A."/>
            <person name="Sutton T.D.S."/>
            <person name="Dobson A.D.W."/>
            <person name="Rama T."/>
        </authorList>
    </citation>
    <scope>NUCLEOTIDE SEQUENCE</scope>
    <source>
        <strain evidence="2">TRa018bII</strain>
    </source>
</reference>
<comment type="caution">
    <text evidence="2">The sequence shown here is derived from an EMBL/GenBank/DDBJ whole genome shotgun (WGS) entry which is preliminary data.</text>
</comment>
<evidence type="ECO:0000313" key="3">
    <source>
        <dbReference type="Proteomes" id="UP000824998"/>
    </source>
</evidence>
<name>A0A9P8C195_9HELO</name>
<dbReference type="OrthoDB" id="2350783at2759"/>